<keyword evidence="2" id="KW-1185">Reference proteome</keyword>
<dbReference type="SUPFAM" id="SSF52540">
    <property type="entry name" value="P-loop containing nucleoside triphosphate hydrolases"/>
    <property type="match status" value="1"/>
</dbReference>
<dbReference type="OrthoDB" id="285690at2"/>
<name>A0A1H3RZ17_9ACTN</name>
<evidence type="ECO:0000313" key="1">
    <source>
        <dbReference type="EMBL" id="SDZ31033.1"/>
    </source>
</evidence>
<dbReference type="Proteomes" id="UP000199632">
    <property type="component" value="Unassembled WGS sequence"/>
</dbReference>
<accession>A0A1H3RZ17</accession>
<evidence type="ECO:0008006" key="3">
    <source>
        <dbReference type="Google" id="ProtNLM"/>
    </source>
</evidence>
<dbReference type="STRING" id="137265.SAMN05421684_4387"/>
<dbReference type="Gene3D" id="3.40.50.300">
    <property type="entry name" value="P-loop containing nucleotide triphosphate hydrolases"/>
    <property type="match status" value="1"/>
</dbReference>
<evidence type="ECO:0000313" key="2">
    <source>
        <dbReference type="Proteomes" id="UP000199632"/>
    </source>
</evidence>
<dbReference type="Pfam" id="PF17784">
    <property type="entry name" value="Sulfotransfer_4"/>
    <property type="match status" value="1"/>
</dbReference>
<dbReference type="EMBL" id="FNQB01000002">
    <property type="protein sequence ID" value="SDZ31033.1"/>
    <property type="molecule type" value="Genomic_DNA"/>
</dbReference>
<gene>
    <name evidence="1" type="ORF">SAMN05421684_4387</name>
</gene>
<dbReference type="PANTHER" id="PTHR36978:SF4">
    <property type="entry name" value="P-LOOP CONTAINING NUCLEOSIDE TRIPHOSPHATE HYDROLASE PROTEIN"/>
    <property type="match status" value="1"/>
</dbReference>
<dbReference type="InterPro" id="IPR027417">
    <property type="entry name" value="P-loop_NTPase"/>
</dbReference>
<dbReference type="RefSeq" id="WP_143049834.1">
    <property type="nucleotide sequence ID" value="NZ_BOND01000020.1"/>
</dbReference>
<proteinExistence type="predicted"/>
<dbReference type="InterPro" id="IPR040632">
    <property type="entry name" value="Sulfotransfer_4"/>
</dbReference>
<dbReference type="PANTHER" id="PTHR36978">
    <property type="entry name" value="P-LOOP CONTAINING NUCLEOTIDE TRIPHOSPHATE HYDROLASE"/>
    <property type="match status" value="1"/>
</dbReference>
<sequence>MRIIGVGFGRSGTLSLRSALERLGAGPCLHMQDLRTGDQAERWKGVADGAAVDWREVFDGWRSTVDWPACSRWREICAAFPEARVLLNYRDFDGFYRSVERTVWAVRQAARAGTLGPRPDGLVPPPAFRHVIEALIWQEDFQDRFEDRDWMERMYDERIAAIRREIPAERLVEWRLGQDGWEPLARALGVPVPDEPFPHLHDTEEFRVQAGLAQSAT</sequence>
<dbReference type="AlphaFoldDB" id="A0A1H3RZ17"/>
<organism evidence="1 2">
    <name type="scientific">Asanoa ishikariensis</name>
    <dbReference type="NCBI Taxonomy" id="137265"/>
    <lineage>
        <taxon>Bacteria</taxon>
        <taxon>Bacillati</taxon>
        <taxon>Actinomycetota</taxon>
        <taxon>Actinomycetes</taxon>
        <taxon>Micromonosporales</taxon>
        <taxon>Micromonosporaceae</taxon>
        <taxon>Asanoa</taxon>
    </lineage>
</organism>
<protein>
    <recommendedName>
        <fullName evidence="3">Sulfotransferase family protein</fullName>
    </recommendedName>
</protein>
<reference evidence="2" key="1">
    <citation type="submission" date="2016-10" db="EMBL/GenBank/DDBJ databases">
        <authorList>
            <person name="Varghese N."/>
            <person name="Submissions S."/>
        </authorList>
    </citation>
    <scope>NUCLEOTIDE SEQUENCE [LARGE SCALE GENOMIC DNA]</scope>
    <source>
        <strain evidence="2">DSM 44718</strain>
    </source>
</reference>